<feature type="transmembrane region" description="Helical" evidence="1">
    <location>
        <begin position="20"/>
        <end position="37"/>
    </location>
</feature>
<name>A0ABW6LW18_9ACTN</name>
<keyword evidence="3" id="KW-1185">Reference proteome</keyword>
<sequence>MPHPSRPRRLLALATDNWPARAYLGVVGVSFAAMFLSPESPVATAPLVLTAPLSLLGIVLPFGPGTEGGGTAQGLATGSWTVWVVLCALVNAAVIGALMTRKSAAPSTTTPATRSARLRDLLAPAVDNWPARVYLAAVTASVVFFLCAAYVLPDPGFAGVWPLITTAPLSFVPLAVSIPAELPDLSWLSPPLFAAGCALCGLVNAVLLGRLAHRLRVREAHPAT</sequence>
<feature type="transmembrane region" description="Helical" evidence="1">
    <location>
        <begin position="159"/>
        <end position="180"/>
    </location>
</feature>
<evidence type="ECO:0000256" key="1">
    <source>
        <dbReference type="SAM" id="Phobius"/>
    </source>
</evidence>
<dbReference type="Pfam" id="PF25637">
    <property type="entry name" value="DUF7942"/>
    <property type="match status" value="2"/>
</dbReference>
<comment type="caution">
    <text evidence="2">The sequence shown here is derived from an EMBL/GenBank/DDBJ whole genome shotgun (WGS) entry which is preliminary data.</text>
</comment>
<accession>A0ABW6LW18</accession>
<evidence type="ECO:0000313" key="2">
    <source>
        <dbReference type="EMBL" id="MFE9597323.1"/>
    </source>
</evidence>
<dbReference type="InterPro" id="IPR057702">
    <property type="entry name" value="DUF7942"/>
</dbReference>
<keyword evidence="1" id="KW-1133">Transmembrane helix</keyword>
<proteinExistence type="predicted"/>
<dbReference type="Proteomes" id="UP001601303">
    <property type="component" value="Unassembled WGS sequence"/>
</dbReference>
<feature type="transmembrane region" description="Helical" evidence="1">
    <location>
        <begin position="75"/>
        <end position="99"/>
    </location>
</feature>
<dbReference type="RefSeq" id="WP_388101865.1">
    <property type="nucleotide sequence ID" value="NZ_JBIAHM010000001.1"/>
</dbReference>
<reference evidence="2 3" key="1">
    <citation type="submission" date="2024-10" db="EMBL/GenBank/DDBJ databases">
        <title>The Natural Products Discovery Center: Release of the First 8490 Sequenced Strains for Exploring Actinobacteria Biosynthetic Diversity.</title>
        <authorList>
            <person name="Kalkreuter E."/>
            <person name="Kautsar S.A."/>
            <person name="Yang D."/>
            <person name="Bader C.D."/>
            <person name="Teijaro C.N."/>
            <person name="Fluegel L."/>
            <person name="Davis C.M."/>
            <person name="Simpson J.R."/>
            <person name="Lauterbach L."/>
            <person name="Steele A.D."/>
            <person name="Gui C."/>
            <person name="Meng S."/>
            <person name="Li G."/>
            <person name="Viehrig K."/>
            <person name="Ye F."/>
            <person name="Su P."/>
            <person name="Kiefer A.F."/>
            <person name="Nichols A."/>
            <person name="Cepeda A.J."/>
            <person name="Yan W."/>
            <person name="Fan B."/>
            <person name="Jiang Y."/>
            <person name="Adhikari A."/>
            <person name="Zheng C.-J."/>
            <person name="Schuster L."/>
            <person name="Cowan T.M."/>
            <person name="Smanski M.J."/>
            <person name="Chevrette M.G."/>
            <person name="De Carvalho L.P.S."/>
            <person name="Shen B."/>
        </authorList>
    </citation>
    <scope>NUCLEOTIDE SEQUENCE [LARGE SCALE GENOMIC DNA]</scope>
    <source>
        <strain evidence="2 3">NPDC006488</strain>
    </source>
</reference>
<keyword evidence="1" id="KW-0812">Transmembrane</keyword>
<dbReference type="EMBL" id="JBIAHM010000001">
    <property type="protein sequence ID" value="MFE9597323.1"/>
    <property type="molecule type" value="Genomic_DNA"/>
</dbReference>
<organism evidence="2 3">
    <name type="scientific">Streptomyces hokutonensis</name>
    <dbReference type="NCBI Taxonomy" id="1306990"/>
    <lineage>
        <taxon>Bacteria</taxon>
        <taxon>Bacillati</taxon>
        <taxon>Actinomycetota</taxon>
        <taxon>Actinomycetes</taxon>
        <taxon>Kitasatosporales</taxon>
        <taxon>Streptomycetaceae</taxon>
        <taxon>Streptomyces</taxon>
    </lineage>
</organism>
<gene>
    <name evidence="2" type="ORF">ACFYNQ_01950</name>
</gene>
<protein>
    <submittedName>
        <fullName evidence="2">SCO4225 family membrane protein</fullName>
    </submittedName>
</protein>
<feature type="transmembrane region" description="Helical" evidence="1">
    <location>
        <begin position="43"/>
        <end position="63"/>
    </location>
</feature>
<feature type="transmembrane region" description="Helical" evidence="1">
    <location>
        <begin position="133"/>
        <end position="152"/>
    </location>
</feature>
<keyword evidence="1" id="KW-0472">Membrane</keyword>
<dbReference type="NCBIfam" id="NF046119">
    <property type="entry name" value="memb_SCO4225"/>
    <property type="match status" value="2"/>
</dbReference>
<evidence type="ECO:0000313" key="3">
    <source>
        <dbReference type="Proteomes" id="UP001601303"/>
    </source>
</evidence>
<feature type="transmembrane region" description="Helical" evidence="1">
    <location>
        <begin position="192"/>
        <end position="212"/>
    </location>
</feature>